<reference evidence="14 15" key="1">
    <citation type="journal article" date="2023" name="Nat. Commun.">
        <title>Origin of minicircular mitochondrial genomes in red algae.</title>
        <authorList>
            <person name="Lee Y."/>
            <person name="Cho C.H."/>
            <person name="Lee Y.M."/>
            <person name="Park S.I."/>
            <person name="Yang J.H."/>
            <person name="West J.A."/>
            <person name="Bhattacharya D."/>
            <person name="Yoon H.S."/>
        </authorList>
    </citation>
    <scope>NUCLEOTIDE SEQUENCE [LARGE SCALE GENOMIC DNA]</scope>
    <source>
        <strain evidence="14 15">CCMP1338</strain>
        <tissue evidence="14">Whole cell</tissue>
    </source>
</reference>
<evidence type="ECO:0000256" key="2">
    <source>
        <dbReference type="ARBA" id="ARBA00022723"/>
    </source>
</evidence>
<evidence type="ECO:0000259" key="12">
    <source>
        <dbReference type="PROSITE" id="PS50089"/>
    </source>
</evidence>
<evidence type="ECO:0000313" key="15">
    <source>
        <dbReference type="Proteomes" id="UP001157974"/>
    </source>
</evidence>
<keyword evidence="7" id="KW-0539">Nucleus</keyword>
<dbReference type="PROSITE" id="PS50102">
    <property type="entry name" value="RRM"/>
    <property type="match status" value="1"/>
</dbReference>
<organism evidence="14 15">
    <name type="scientific">Rhodosorus marinus</name>
    <dbReference type="NCBI Taxonomy" id="101924"/>
    <lineage>
        <taxon>Eukaryota</taxon>
        <taxon>Rhodophyta</taxon>
        <taxon>Stylonematophyceae</taxon>
        <taxon>Stylonematales</taxon>
        <taxon>Stylonemataceae</taxon>
        <taxon>Rhodosorus</taxon>
    </lineage>
</organism>
<dbReference type="Gene3D" id="3.30.70.330">
    <property type="match status" value="1"/>
</dbReference>
<comment type="subcellular location">
    <subcellularLocation>
        <location evidence="1">Nucleus</location>
    </subcellularLocation>
</comment>
<dbReference type="AlphaFoldDB" id="A0AAV8UVS0"/>
<evidence type="ECO:0000259" key="13">
    <source>
        <dbReference type="PROSITE" id="PS50102"/>
    </source>
</evidence>
<dbReference type="EMBL" id="JAMWBK010000003">
    <property type="protein sequence ID" value="KAJ8906690.1"/>
    <property type="molecule type" value="Genomic_DNA"/>
</dbReference>
<gene>
    <name evidence="14" type="ORF">NDN08_003180</name>
</gene>
<feature type="region of interest" description="Disordered" evidence="11">
    <location>
        <begin position="659"/>
        <end position="721"/>
    </location>
</feature>
<feature type="coiled-coil region" evidence="10">
    <location>
        <begin position="71"/>
        <end position="105"/>
    </location>
</feature>
<keyword evidence="3 8" id="KW-0863">Zinc-finger</keyword>
<name>A0AAV8UVS0_9RHOD</name>
<accession>A0AAV8UVS0</accession>
<evidence type="ECO:0008006" key="16">
    <source>
        <dbReference type="Google" id="ProtNLM"/>
    </source>
</evidence>
<feature type="compositionally biased region" description="Basic and acidic residues" evidence="11">
    <location>
        <begin position="773"/>
        <end position="793"/>
    </location>
</feature>
<dbReference type="InterPro" id="IPR013083">
    <property type="entry name" value="Znf_RING/FYVE/PHD"/>
</dbReference>
<keyword evidence="2" id="KW-0479">Metal-binding</keyword>
<feature type="compositionally biased region" description="Polar residues" evidence="11">
    <location>
        <begin position="694"/>
        <end position="710"/>
    </location>
</feature>
<feature type="compositionally biased region" description="Basic and acidic residues" evidence="11">
    <location>
        <begin position="816"/>
        <end position="834"/>
    </location>
</feature>
<dbReference type="InterPro" id="IPR039780">
    <property type="entry name" value="Mot2"/>
</dbReference>
<dbReference type="SMART" id="SM00184">
    <property type="entry name" value="RING"/>
    <property type="match status" value="1"/>
</dbReference>
<evidence type="ECO:0000256" key="3">
    <source>
        <dbReference type="ARBA" id="ARBA00022771"/>
    </source>
</evidence>
<dbReference type="Pfam" id="PF00076">
    <property type="entry name" value="RRM_1"/>
    <property type="match status" value="1"/>
</dbReference>
<feature type="compositionally biased region" description="Polar residues" evidence="11">
    <location>
        <begin position="672"/>
        <end position="685"/>
    </location>
</feature>
<feature type="compositionally biased region" description="Basic and acidic residues" evidence="11">
    <location>
        <begin position="464"/>
        <end position="500"/>
    </location>
</feature>
<evidence type="ECO:0000256" key="10">
    <source>
        <dbReference type="SAM" id="Coils"/>
    </source>
</evidence>
<keyword evidence="4" id="KW-0862">Zinc</keyword>
<evidence type="ECO:0000256" key="9">
    <source>
        <dbReference type="PROSITE-ProRule" id="PRU00176"/>
    </source>
</evidence>
<evidence type="ECO:0000256" key="8">
    <source>
        <dbReference type="PROSITE-ProRule" id="PRU00175"/>
    </source>
</evidence>
<dbReference type="InterPro" id="IPR001841">
    <property type="entry name" value="Znf_RING"/>
</dbReference>
<dbReference type="InterPro" id="IPR035979">
    <property type="entry name" value="RBD_domain_sf"/>
</dbReference>
<dbReference type="InterPro" id="IPR034261">
    <property type="entry name" value="CNOT4_RRM"/>
</dbReference>
<protein>
    <recommendedName>
        <fullName evidence="16">CCR4-NOT transcription complex subunit 4</fullName>
    </recommendedName>
</protein>
<evidence type="ECO:0000256" key="11">
    <source>
        <dbReference type="SAM" id="MobiDB-lite"/>
    </source>
</evidence>
<dbReference type="Gene3D" id="3.30.40.10">
    <property type="entry name" value="Zinc/RING finger domain, C3HC4 (zinc finger)"/>
    <property type="match status" value="1"/>
</dbReference>
<feature type="compositionally biased region" description="Basic and acidic residues" evidence="11">
    <location>
        <begin position="841"/>
        <end position="858"/>
    </location>
</feature>
<feature type="region of interest" description="Disordered" evidence="11">
    <location>
        <begin position="738"/>
        <end position="858"/>
    </location>
</feature>
<dbReference type="SUPFAM" id="SSF57850">
    <property type="entry name" value="RING/U-box"/>
    <property type="match status" value="1"/>
</dbReference>
<dbReference type="FunFam" id="3.30.40.10:FF:000006">
    <property type="entry name" value="CCR4-NOT transcription complex subunit 4"/>
    <property type="match status" value="1"/>
</dbReference>
<dbReference type="GO" id="GO:0030014">
    <property type="term" value="C:CCR4-NOT complex"/>
    <property type="evidence" value="ECO:0007669"/>
    <property type="project" value="InterPro"/>
</dbReference>
<evidence type="ECO:0000256" key="6">
    <source>
        <dbReference type="ARBA" id="ARBA00023054"/>
    </source>
</evidence>
<evidence type="ECO:0000256" key="4">
    <source>
        <dbReference type="ARBA" id="ARBA00022833"/>
    </source>
</evidence>
<keyword evidence="15" id="KW-1185">Reference proteome</keyword>
<evidence type="ECO:0000256" key="5">
    <source>
        <dbReference type="ARBA" id="ARBA00022884"/>
    </source>
</evidence>
<dbReference type="InterPro" id="IPR012677">
    <property type="entry name" value="Nucleotide-bd_a/b_plait_sf"/>
</dbReference>
<feature type="domain" description="RING-type" evidence="12">
    <location>
        <begin position="17"/>
        <end position="60"/>
    </location>
</feature>
<dbReference type="PROSITE" id="PS50089">
    <property type="entry name" value="ZF_RING_2"/>
    <property type="match status" value="1"/>
</dbReference>
<dbReference type="GO" id="GO:0016567">
    <property type="term" value="P:protein ubiquitination"/>
    <property type="evidence" value="ECO:0007669"/>
    <property type="project" value="TreeGrafter"/>
</dbReference>
<dbReference type="InterPro" id="IPR003954">
    <property type="entry name" value="RRM_euk-type"/>
</dbReference>
<feature type="region of interest" description="Disordered" evidence="11">
    <location>
        <begin position="463"/>
        <end position="595"/>
    </location>
</feature>
<feature type="domain" description="RRM" evidence="13">
    <location>
        <begin position="129"/>
        <end position="215"/>
    </location>
</feature>
<comment type="caution">
    <text evidence="14">The sequence shown here is derived from an EMBL/GenBank/DDBJ whole genome shotgun (WGS) entry which is preliminary data.</text>
</comment>
<feature type="compositionally biased region" description="Polar residues" evidence="11">
    <location>
        <begin position="584"/>
        <end position="595"/>
    </location>
</feature>
<dbReference type="PANTHER" id="PTHR12603">
    <property type="entry name" value="CCR4-NOT TRANSCRIPTION COMPLEX RELATED"/>
    <property type="match status" value="1"/>
</dbReference>
<evidence type="ECO:0000256" key="1">
    <source>
        <dbReference type="ARBA" id="ARBA00004123"/>
    </source>
</evidence>
<dbReference type="SUPFAM" id="SSF54928">
    <property type="entry name" value="RNA-binding domain, RBD"/>
    <property type="match status" value="1"/>
</dbReference>
<dbReference type="GO" id="GO:0003723">
    <property type="term" value="F:RNA binding"/>
    <property type="evidence" value="ECO:0007669"/>
    <property type="project" value="UniProtKB-UniRule"/>
</dbReference>
<sequence length="892" mass="96249">MAAIDAYPSSDEDVPSCPLCMEELDATDLAVRACRCGYQICLYCLHTIRAEHNSRCPACRTPYEEEKFEISEVDREEAAKLARKRAEAKRERERRMKQRELEKERVRVAVATEQKARMNLKHARIVQRNMVYVIGLSLNLAREETLRRNEIFGRFGRILFVLVNRTTAYNPDAPGGPSLSAYVQFARDSDASQAVRSLNGDVFDGRELQLAIATTKYCDAFVRAGVPMFCGNMSCLHRHEPAPPEDVLTREEVLSNQLGPPPPQNLFQSVGRERGIQGAIQPAVQGVVQGVGGGYVGPRISGGPGTSSRPAPQYGAKVVASGPSSGLGEQPPSNASGMRNVPVIQSFGTNSAKGMALRGAMNGSSLVDGNRGISRMANTTAPNGTSIGQEIRGVNFVAGAAVDGSNGIGTVAGMNGAHGTSHGHLRSGRGTSSRGGDGCYFAQGTLLSADEQFHPGRSFLSGEIEERSQSGHASADKGNHVSDLHPLEERNSREYERLGTTREAYVEPLSEDTGVAPPTEETRRKQSAPATSRFMQVPAAERRGVPPQAENLSSAQRENRDRAPGTMWSSADSANPPPPGFENCRNSGGVQSSMTAGAVPEEANDELDDVLQRLGKMLGIEDTLASGEVWSARVQEAPLSPQVSTRDRNRSRFGFAQGMSSGGANAHGHVATNGNTVSRTTTGSDFRSAAVESNGGQPSSTLTGSVTRTPEQVEVYDGPPGFGVTIDPISLFQMAEREEREQLDDASKNFPAKSVSSGAGFEGRSTASQKSTALEKPESKRKVIVDSSRKHADTVQQQTKKVPSGGRKNHVQAKGDLQKQKSAEQKHKQAEQRQKQVQGDSRSDPRDGNRPRLKTVSELEKEVKAARVREAALQDRLLQLQQRIHSYDSISI</sequence>
<dbReference type="Proteomes" id="UP001157974">
    <property type="component" value="Unassembled WGS sequence"/>
</dbReference>
<dbReference type="CDD" id="cd16618">
    <property type="entry name" value="mRING-HC-C4C4_CNOT4"/>
    <property type="match status" value="1"/>
</dbReference>
<keyword evidence="6 10" id="KW-0175">Coiled coil</keyword>
<dbReference type="GO" id="GO:0008270">
    <property type="term" value="F:zinc ion binding"/>
    <property type="evidence" value="ECO:0007669"/>
    <property type="project" value="UniProtKB-KW"/>
</dbReference>
<feature type="compositionally biased region" description="Basic and acidic residues" evidence="11">
    <location>
        <begin position="738"/>
        <end position="747"/>
    </location>
</feature>
<dbReference type="SMART" id="SM00361">
    <property type="entry name" value="RRM_1"/>
    <property type="match status" value="1"/>
</dbReference>
<dbReference type="GO" id="GO:0005634">
    <property type="term" value="C:nucleus"/>
    <property type="evidence" value="ECO:0007669"/>
    <property type="project" value="UniProtKB-SubCell"/>
</dbReference>
<dbReference type="PANTHER" id="PTHR12603:SF0">
    <property type="entry name" value="CCR4-NOT TRANSCRIPTION COMPLEX SUBUNIT 4"/>
    <property type="match status" value="1"/>
</dbReference>
<evidence type="ECO:0000313" key="14">
    <source>
        <dbReference type="EMBL" id="KAJ8906690.1"/>
    </source>
</evidence>
<dbReference type="InterPro" id="IPR000504">
    <property type="entry name" value="RRM_dom"/>
</dbReference>
<keyword evidence="5 9" id="KW-0694">RNA-binding</keyword>
<evidence type="ECO:0000256" key="7">
    <source>
        <dbReference type="ARBA" id="ARBA00023242"/>
    </source>
</evidence>
<dbReference type="InterPro" id="IPR039515">
    <property type="entry name" value="NOT4_mRING-HC-C4C4"/>
</dbReference>
<proteinExistence type="predicted"/>
<dbReference type="CDD" id="cd12438">
    <property type="entry name" value="RRM_CNOT4"/>
    <property type="match status" value="1"/>
</dbReference>
<dbReference type="Pfam" id="PF14570">
    <property type="entry name" value="zf-RING_4"/>
    <property type="match status" value="1"/>
</dbReference>
<dbReference type="GO" id="GO:0004842">
    <property type="term" value="F:ubiquitin-protein transferase activity"/>
    <property type="evidence" value="ECO:0007669"/>
    <property type="project" value="InterPro"/>
</dbReference>